<protein>
    <recommendedName>
        <fullName evidence="4 10">Uracil phosphoribosyltransferase</fullName>
        <ecNumber evidence="4 10">2.4.2.9</ecNumber>
    </recommendedName>
</protein>
<proteinExistence type="inferred from homology"/>
<comment type="caution">
    <text evidence="12">The sequence shown here is derived from an EMBL/GenBank/DDBJ whole genome shotgun (WGS) entry which is preliminary data.</text>
</comment>
<name>R4Z337_9ACTN</name>
<comment type="pathway">
    <text evidence="2">Pyrimidine metabolism; UMP biosynthesis via salvage pathway; UMP from uracil: step 1/1.</text>
</comment>
<dbReference type="PANTHER" id="PTHR32315">
    <property type="entry name" value="ADENINE PHOSPHORIBOSYLTRANSFERASE"/>
    <property type="match status" value="1"/>
</dbReference>
<dbReference type="GO" id="GO:0005525">
    <property type="term" value="F:GTP binding"/>
    <property type="evidence" value="ECO:0007669"/>
    <property type="project" value="UniProtKB-KW"/>
</dbReference>
<dbReference type="EMBL" id="CANL01000067">
    <property type="protein sequence ID" value="CCM65309.1"/>
    <property type="molecule type" value="Genomic_DNA"/>
</dbReference>
<evidence type="ECO:0000313" key="12">
    <source>
        <dbReference type="EMBL" id="CCM65309.1"/>
    </source>
</evidence>
<sequence>MGHDGPMHLTVVDHPLAQAALTVLRDESTEAAGFRAAMNALAIMLIYDATRELSTQDITVTTPLTDTAGVRIDAPPYVIPVLRAGLGMLAGALTHLPDAPTAFVGVARNDDTLIPEPYLNSLPGDLDGRDVLVLDPMLATGGSLAHAAELIGDRNPGKVTAVCVLAAPAGVATLRRTGAVDALVLASIDDHLNDDAFIVPGLGDAGDRLYGLA</sequence>
<comment type="similarity">
    <text evidence="3">Belongs to the UPRTase family.</text>
</comment>
<evidence type="ECO:0000256" key="2">
    <source>
        <dbReference type="ARBA" id="ARBA00005180"/>
    </source>
</evidence>
<dbReference type="GO" id="GO:0044206">
    <property type="term" value="P:UMP salvage"/>
    <property type="evidence" value="ECO:0007669"/>
    <property type="project" value="UniProtKB-UniPathway"/>
</dbReference>
<dbReference type="NCBIfam" id="TIGR01091">
    <property type="entry name" value="upp"/>
    <property type="match status" value="1"/>
</dbReference>
<evidence type="ECO:0000256" key="6">
    <source>
        <dbReference type="ARBA" id="ARBA00022676"/>
    </source>
</evidence>
<keyword evidence="5" id="KW-0021">Allosteric enzyme</keyword>
<dbReference type="GO" id="GO:0004845">
    <property type="term" value="F:uracil phosphoribosyltransferase activity"/>
    <property type="evidence" value="ECO:0007669"/>
    <property type="project" value="UniProtKB-UniRule"/>
</dbReference>
<keyword evidence="9" id="KW-0342">GTP-binding</keyword>
<comment type="cofactor">
    <cofactor evidence="1">
        <name>Mg(2+)</name>
        <dbReference type="ChEBI" id="CHEBI:18420"/>
    </cofactor>
</comment>
<dbReference type="Proteomes" id="UP000018291">
    <property type="component" value="Unassembled WGS sequence"/>
</dbReference>
<keyword evidence="8" id="KW-0547">Nucleotide-binding</keyword>
<evidence type="ECO:0000259" key="11">
    <source>
        <dbReference type="Pfam" id="PF14681"/>
    </source>
</evidence>
<dbReference type="InterPro" id="IPR050054">
    <property type="entry name" value="UPRTase/APRTase"/>
</dbReference>
<evidence type="ECO:0000256" key="3">
    <source>
        <dbReference type="ARBA" id="ARBA00009516"/>
    </source>
</evidence>
<keyword evidence="6 12" id="KW-0328">Glycosyltransferase</keyword>
<dbReference type="SUPFAM" id="SSF53271">
    <property type="entry name" value="PRTase-like"/>
    <property type="match status" value="1"/>
</dbReference>
<evidence type="ECO:0000256" key="10">
    <source>
        <dbReference type="NCBIfam" id="TIGR01091"/>
    </source>
</evidence>
<dbReference type="HOGENOM" id="CLU_067096_2_3_11"/>
<dbReference type="InterPro" id="IPR029057">
    <property type="entry name" value="PRTase-like"/>
</dbReference>
<evidence type="ECO:0000256" key="4">
    <source>
        <dbReference type="ARBA" id="ARBA00011894"/>
    </source>
</evidence>
<dbReference type="GO" id="GO:0006223">
    <property type="term" value="P:uracil salvage"/>
    <property type="evidence" value="ECO:0007669"/>
    <property type="project" value="InterPro"/>
</dbReference>
<reference evidence="12 13" key="1">
    <citation type="journal article" date="2013" name="ISME J.">
        <title>Metabolic model for the filamentous 'Candidatus Microthrix parvicella' based on genomic and metagenomic analyses.</title>
        <authorList>
            <person name="Jon McIlroy S."/>
            <person name="Kristiansen R."/>
            <person name="Albertsen M."/>
            <person name="Michael Karst S."/>
            <person name="Rossetti S."/>
            <person name="Lund Nielsen J."/>
            <person name="Tandoi V."/>
            <person name="James Seviour R."/>
            <person name="Nielsen P.H."/>
        </authorList>
    </citation>
    <scope>NUCLEOTIDE SEQUENCE [LARGE SCALE GENOMIC DNA]</scope>
    <source>
        <strain evidence="12 13">RN1</strain>
    </source>
</reference>
<keyword evidence="13" id="KW-1185">Reference proteome</keyword>
<evidence type="ECO:0000256" key="1">
    <source>
        <dbReference type="ARBA" id="ARBA00001946"/>
    </source>
</evidence>
<accession>R4Z337</accession>
<dbReference type="InterPro" id="IPR000836">
    <property type="entry name" value="PRTase_dom"/>
</dbReference>
<dbReference type="NCBIfam" id="NF001097">
    <property type="entry name" value="PRK00129.1"/>
    <property type="match status" value="1"/>
</dbReference>
<dbReference type="CDD" id="cd06223">
    <property type="entry name" value="PRTases_typeI"/>
    <property type="match status" value="1"/>
</dbReference>
<keyword evidence="7 12" id="KW-0808">Transferase</keyword>
<evidence type="ECO:0000256" key="7">
    <source>
        <dbReference type="ARBA" id="ARBA00022679"/>
    </source>
</evidence>
<dbReference type="PANTHER" id="PTHR32315:SF4">
    <property type="entry name" value="URACIL PHOSPHORIBOSYLTRANSFERASE, CHLOROPLASTIC"/>
    <property type="match status" value="1"/>
</dbReference>
<dbReference type="AlphaFoldDB" id="R4Z337"/>
<dbReference type="EC" id="2.4.2.9" evidence="4 10"/>
<evidence type="ECO:0000313" key="13">
    <source>
        <dbReference type="Proteomes" id="UP000018291"/>
    </source>
</evidence>
<dbReference type="UniPathway" id="UPA00574">
    <property type="reaction ID" value="UER00636"/>
</dbReference>
<dbReference type="Gene3D" id="3.40.50.2020">
    <property type="match status" value="1"/>
</dbReference>
<dbReference type="STRING" id="1229780.BN381_70008"/>
<dbReference type="eggNOG" id="COG0035">
    <property type="taxonomic scope" value="Bacteria"/>
</dbReference>
<evidence type="ECO:0000256" key="9">
    <source>
        <dbReference type="ARBA" id="ARBA00023134"/>
    </source>
</evidence>
<evidence type="ECO:0000256" key="5">
    <source>
        <dbReference type="ARBA" id="ARBA00022533"/>
    </source>
</evidence>
<feature type="domain" description="Phosphoribosyltransferase" evidence="11">
    <location>
        <begin position="11"/>
        <end position="211"/>
    </location>
</feature>
<dbReference type="InterPro" id="IPR005765">
    <property type="entry name" value="UPRT"/>
</dbReference>
<evidence type="ECO:0000256" key="8">
    <source>
        <dbReference type="ARBA" id="ARBA00022741"/>
    </source>
</evidence>
<organism evidence="12 13">
    <name type="scientific">Candidatus Neomicrothrix parvicella RN1</name>
    <dbReference type="NCBI Taxonomy" id="1229780"/>
    <lineage>
        <taxon>Bacteria</taxon>
        <taxon>Bacillati</taxon>
        <taxon>Actinomycetota</taxon>
        <taxon>Acidimicrobiia</taxon>
        <taxon>Acidimicrobiales</taxon>
        <taxon>Microthrixaceae</taxon>
        <taxon>Candidatus Neomicrothrix</taxon>
    </lineage>
</organism>
<dbReference type="Pfam" id="PF14681">
    <property type="entry name" value="UPRTase"/>
    <property type="match status" value="1"/>
</dbReference>
<gene>
    <name evidence="12" type="primary">upp</name>
    <name evidence="12" type="ORF">BN381_70008</name>
</gene>